<dbReference type="SUPFAM" id="SSF52540">
    <property type="entry name" value="P-loop containing nucleoside triphosphate hydrolases"/>
    <property type="match status" value="1"/>
</dbReference>
<sequence>MLRWPARAAARWQVAPDAAHSARRPAAACCAGSSARGVHAGSGCDGRAGRRVTASLVALRGIGKRYATGTLAVQGIDLTVAEGDFLALLGPSGCGKSTLLRLIARLAAPSEGHIDWPLGPPGPRDIGFVFQEPTLMPWATALANVALPLRLAGMPRREARDRAADSLARVELRGFEEAYPRALSGGMRMRVSIARALATRPRLLLMDEPFAALDEITRHRLNNDLLALWEAARFTVLFVTHSVFESVYLARRIAVMAPRPGRIHAELAVTAPAPRGEAFRTSAEYAAQCRAVSATLGEAMAVSPA</sequence>
<dbReference type="PROSITE" id="PS00211">
    <property type="entry name" value="ABC_TRANSPORTER_1"/>
    <property type="match status" value="1"/>
</dbReference>
<keyword evidence="3" id="KW-0547">Nucleotide-binding</keyword>
<comment type="caution">
    <text evidence="6">The sequence shown here is derived from an EMBL/GenBank/DDBJ whole genome shotgun (WGS) entry which is preliminary data.</text>
</comment>
<dbReference type="Pfam" id="PF00005">
    <property type="entry name" value="ABC_tran"/>
    <property type="match status" value="1"/>
</dbReference>
<dbReference type="SMART" id="SM00382">
    <property type="entry name" value="AAA"/>
    <property type="match status" value="1"/>
</dbReference>
<gene>
    <name evidence="6" type="ORF">DOO78_10670</name>
</gene>
<reference evidence="7" key="1">
    <citation type="submission" date="2018-06" db="EMBL/GenBank/DDBJ databases">
        <authorList>
            <person name="Khan S.A."/>
        </authorList>
    </citation>
    <scope>NUCLEOTIDE SEQUENCE [LARGE SCALE GENOMIC DNA]</scope>
    <source>
        <strain evidence="7">DB-1506</strain>
    </source>
</reference>
<dbReference type="OrthoDB" id="7336028at2"/>
<keyword evidence="7" id="KW-1185">Reference proteome</keyword>
<dbReference type="InterPro" id="IPR003439">
    <property type="entry name" value="ABC_transporter-like_ATP-bd"/>
</dbReference>
<dbReference type="InterPro" id="IPR027417">
    <property type="entry name" value="P-loop_NTPase"/>
</dbReference>
<keyword evidence="4 6" id="KW-0067">ATP-binding</keyword>
<evidence type="ECO:0000256" key="4">
    <source>
        <dbReference type="ARBA" id="ARBA00022840"/>
    </source>
</evidence>
<dbReference type="PROSITE" id="PS50893">
    <property type="entry name" value="ABC_TRANSPORTER_2"/>
    <property type="match status" value="1"/>
</dbReference>
<dbReference type="AlphaFoldDB" id="A0A327M7T5"/>
<dbReference type="Proteomes" id="UP000249065">
    <property type="component" value="Unassembled WGS sequence"/>
</dbReference>
<organism evidence="6 7">
    <name type="scientific">Roseicella frigidaeris</name>
    <dbReference type="NCBI Taxonomy" id="2230885"/>
    <lineage>
        <taxon>Bacteria</taxon>
        <taxon>Pseudomonadati</taxon>
        <taxon>Pseudomonadota</taxon>
        <taxon>Alphaproteobacteria</taxon>
        <taxon>Acetobacterales</taxon>
        <taxon>Roseomonadaceae</taxon>
        <taxon>Roseicella</taxon>
    </lineage>
</organism>
<evidence type="ECO:0000256" key="3">
    <source>
        <dbReference type="ARBA" id="ARBA00022741"/>
    </source>
</evidence>
<dbReference type="GO" id="GO:0005524">
    <property type="term" value="F:ATP binding"/>
    <property type="evidence" value="ECO:0007669"/>
    <property type="project" value="UniProtKB-KW"/>
</dbReference>
<dbReference type="PANTHER" id="PTHR42788:SF19">
    <property type="entry name" value="ALIPHATIC SULFONATES IMPORT ATP-BINDING PROTEIN SSUB 2"/>
    <property type="match status" value="1"/>
</dbReference>
<comment type="similarity">
    <text evidence="1">Belongs to the ABC transporter superfamily.</text>
</comment>
<evidence type="ECO:0000256" key="2">
    <source>
        <dbReference type="ARBA" id="ARBA00022448"/>
    </source>
</evidence>
<keyword evidence="2" id="KW-0813">Transport</keyword>
<evidence type="ECO:0000256" key="1">
    <source>
        <dbReference type="ARBA" id="ARBA00005417"/>
    </source>
</evidence>
<dbReference type="CDD" id="cd03293">
    <property type="entry name" value="ABC_NrtD_SsuB_transporters"/>
    <property type="match status" value="1"/>
</dbReference>
<dbReference type="InterPro" id="IPR050166">
    <property type="entry name" value="ABC_transporter_ATP-bind"/>
</dbReference>
<evidence type="ECO:0000313" key="6">
    <source>
        <dbReference type="EMBL" id="RAI59000.1"/>
    </source>
</evidence>
<accession>A0A327M7T5</accession>
<dbReference type="PANTHER" id="PTHR42788">
    <property type="entry name" value="TAURINE IMPORT ATP-BINDING PROTEIN-RELATED"/>
    <property type="match status" value="1"/>
</dbReference>
<feature type="domain" description="ABC transporter" evidence="5">
    <location>
        <begin position="57"/>
        <end position="283"/>
    </location>
</feature>
<proteinExistence type="inferred from homology"/>
<dbReference type="InterPro" id="IPR017871">
    <property type="entry name" value="ABC_transporter-like_CS"/>
</dbReference>
<dbReference type="InterPro" id="IPR003593">
    <property type="entry name" value="AAA+_ATPase"/>
</dbReference>
<protein>
    <submittedName>
        <fullName evidence="6">ABC transporter ATP-binding protein</fullName>
    </submittedName>
</protein>
<name>A0A327M7T5_9PROT</name>
<dbReference type="EMBL" id="QLIX01000006">
    <property type="protein sequence ID" value="RAI59000.1"/>
    <property type="molecule type" value="Genomic_DNA"/>
</dbReference>
<evidence type="ECO:0000259" key="5">
    <source>
        <dbReference type="PROSITE" id="PS50893"/>
    </source>
</evidence>
<dbReference type="GO" id="GO:0016887">
    <property type="term" value="F:ATP hydrolysis activity"/>
    <property type="evidence" value="ECO:0007669"/>
    <property type="project" value="InterPro"/>
</dbReference>
<dbReference type="Gene3D" id="3.40.50.300">
    <property type="entry name" value="P-loop containing nucleotide triphosphate hydrolases"/>
    <property type="match status" value="1"/>
</dbReference>
<evidence type="ECO:0000313" key="7">
    <source>
        <dbReference type="Proteomes" id="UP000249065"/>
    </source>
</evidence>